<dbReference type="Proteomes" id="UP000651271">
    <property type="component" value="Unassembled WGS sequence"/>
</dbReference>
<evidence type="ECO:0000313" key="1">
    <source>
        <dbReference type="EMBL" id="MBD1430726.1"/>
    </source>
</evidence>
<keyword evidence="2" id="KW-1185">Reference proteome</keyword>
<organism evidence="1 2">
    <name type="scientific">Sphingobacterium litopenaei</name>
    <dbReference type="NCBI Taxonomy" id="2763500"/>
    <lineage>
        <taxon>Bacteria</taxon>
        <taxon>Pseudomonadati</taxon>
        <taxon>Bacteroidota</taxon>
        <taxon>Sphingobacteriia</taxon>
        <taxon>Sphingobacteriales</taxon>
        <taxon>Sphingobacteriaceae</taxon>
        <taxon>Sphingobacterium</taxon>
    </lineage>
</organism>
<evidence type="ECO:0000313" key="2">
    <source>
        <dbReference type="Proteomes" id="UP000651271"/>
    </source>
</evidence>
<gene>
    <name evidence="1" type="ORF">H8B04_14380</name>
</gene>
<evidence type="ECO:0008006" key="3">
    <source>
        <dbReference type="Google" id="ProtNLM"/>
    </source>
</evidence>
<protein>
    <recommendedName>
        <fullName evidence="3">Lipocalin-like domain-containing protein</fullName>
    </recommendedName>
</protein>
<sequence>MNHYFLLFFALLVFSSCKKDETIEDSFVGEWNFNNYYEYNYCSNCPDPQETTINRTDVTMSGAIYKKIIFLENKEVRLLLNYPHYTAKEEENRGTYMLKNDSIFFNVKEVYFDGMKQTISNNLYIDPELTNTLPFDHLRGRSFKFKFSLQNDKLEIFQQDYDRKGNIVYTNIPSRPSNPNAGNTFNVETRTARTEKVTYQRK</sequence>
<dbReference type="RefSeq" id="WP_190302794.1">
    <property type="nucleotide sequence ID" value="NZ_JACOIJ010000036.1"/>
</dbReference>
<accession>A0ABR7YHI4</accession>
<proteinExistence type="predicted"/>
<comment type="caution">
    <text evidence="1">The sequence shown here is derived from an EMBL/GenBank/DDBJ whole genome shotgun (WGS) entry which is preliminary data.</text>
</comment>
<reference evidence="1 2" key="1">
    <citation type="submission" date="2020-08" db="EMBL/GenBank/DDBJ databases">
        <title>Sphingobacterium sp. DN04309 isolated from aquaculture water.</title>
        <authorList>
            <person name="Zhang M."/>
        </authorList>
    </citation>
    <scope>NUCLEOTIDE SEQUENCE [LARGE SCALE GENOMIC DNA]</scope>
    <source>
        <strain evidence="1 2">DN04309</strain>
    </source>
</reference>
<dbReference type="EMBL" id="JACOIJ010000036">
    <property type="protein sequence ID" value="MBD1430726.1"/>
    <property type="molecule type" value="Genomic_DNA"/>
</dbReference>
<name>A0ABR7YHI4_9SPHI</name>